<dbReference type="GeneID" id="78773436"/>
<evidence type="ECO:0000313" key="1">
    <source>
        <dbReference type="EMBL" id="KAF1771095.1"/>
    </source>
</evidence>
<dbReference type="Proteomes" id="UP000483820">
    <property type="component" value="Chromosome I"/>
</dbReference>
<organism evidence="1 2">
    <name type="scientific">Caenorhabditis remanei</name>
    <name type="common">Caenorhabditis vulgaris</name>
    <dbReference type="NCBI Taxonomy" id="31234"/>
    <lineage>
        <taxon>Eukaryota</taxon>
        <taxon>Metazoa</taxon>
        <taxon>Ecdysozoa</taxon>
        <taxon>Nematoda</taxon>
        <taxon>Chromadorea</taxon>
        <taxon>Rhabditida</taxon>
        <taxon>Rhabditina</taxon>
        <taxon>Rhabditomorpha</taxon>
        <taxon>Rhabditoidea</taxon>
        <taxon>Rhabditidae</taxon>
        <taxon>Peloderinae</taxon>
        <taxon>Caenorhabditis</taxon>
    </lineage>
</organism>
<dbReference type="RefSeq" id="XP_053592336.1">
    <property type="nucleotide sequence ID" value="XM_053723691.1"/>
</dbReference>
<comment type="caution">
    <text evidence="1">The sequence shown here is derived from an EMBL/GenBank/DDBJ whole genome shotgun (WGS) entry which is preliminary data.</text>
</comment>
<gene>
    <name evidence="1" type="ORF">GCK72_002920</name>
</gene>
<dbReference type="InterPro" id="IPR008547">
    <property type="entry name" value="DUF829_TMEM53"/>
</dbReference>
<dbReference type="Pfam" id="PF05705">
    <property type="entry name" value="DUF829"/>
    <property type="match status" value="1"/>
</dbReference>
<dbReference type="KEGG" id="crq:GCK72_002920"/>
<sequence>MQNPKPIVTHGRNDTIVTLLGWAGAADKNVAKYAGVYQKKGYTTVQYTALAAAKGWGTKRLDLSSGTRRNNYEFDLLLWGSDRVDDVISPPTWPRVTHTKNIILHIIGKYYTVKKVSHQTCFGGNLKFFFLMLLNQRDNSVGKLLVASIKSRNFLTIMNHDGVSPMIPKRETAAIAEMEPILRFPQSEEIR</sequence>
<accession>A0A6A5HU39</accession>
<dbReference type="AlphaFoldDB" id="A0A6A5HU39"/>
<protein>
    <submittedName>
        <fullName evidence="1">Uncharacterized protein</fullName>
    </submittedName>
</protein>
<dbReference type="EMBL" id="WUAV01000001">
    <property type="protein sequence ID" value="KAF1771095.1"/>
    <property type="molecule type" value="Genomic_DNA"/>
</dbReference>
<proteinExistence type="predicted"/>
<evidence type="ECO:0000313" key="2">
    <source>
        <dbReference type="Proteomes" id="UP000483820"/>
    </source>
</evidence>
<dbReference type="CTD" id="78773436"/>
<reference evidence="1 2" key="1">
    <citation type="submission" date="2019-12" db="EMBL/GenBank/DDBJ databases">
        <title>Chromosome-level assembly of the Caenorhabditis remanei genome.</title>
        <authorList>
            <person name="Teterina A.A."/>
            <person name="Willis J.H."/>
            <person name="Phillips P.C."/>
        </authorList>
    </citation>
    <scope>NUCLEOTIDE SEQUENCE [LARGE SCALE GENOMIC DNA]</scope>
    <source>
        <strain evidence="1 2">PX506</strain>
        <tissue evidence="1">Whole organism</tissue>
    </source>
</reference>
<name>A0A6A5HU39_CAERE</name>